<keyword evidence="2" id="KW-1133">Transmembrane helix</keyword>
<feature type="domain" description="Reverse transcriptase Ty1/copia-type" evidence="3">
    <location>
        <begin position="513"/>
        <end position="575"/>
    </location>
</feature>
<reference evidence="4" key="1">
    <citation type="submission" date="2018-02" db="EMBL/GenBank/DDBJ databases">
        <authorList>
            <person name="Cohen D.B."/>
            <person name="Kent A.D."/>
        </authorList>
    </citation>
    <scope>NUCLEOTIDE SEQUENCE</scope>
</reference>
<dbReference type="InterPro" id="IPR013103">
    <property type="entry name" value="RVT_2"/>
</dbReference>
<sequence>MLPIVIKCVSTNFLMALHDDYEPVRGQLLHQIPTPSLDVALNDLVREETRLQTLQAQNKLNVLATTSPLAPLQQSDSDQSSSNTRRSDQKSNKFCDIARSMATLLRLVIATIEALLLLLMVIPIRHPLLLLLLHTLDPPSHSPQINWKTSSLRLSFELVMHPLPLLFLSCLDPRTGQELGTCRRIGRLFEISSLRLPATSVSAATSSSPSLSLWHSWLRHASSSQAPLNKTEEPKENFDTSLTQFVLSSYLPKFLYPFGEKLFSLLPMPSIVFQVQPFLIRLLMSAFLDLHLTINISDHLALPVSSFFRLMNTTNSSLVLAFVASLVMHRLFTEVSQFRPSFSLSSLSDLFPEVSTPSPELFPPSSEVSTFIPQTESSDHSFGSSSDETPHSSPESPTPAPSEDPAPATTLRRSSRAAMTEEFDALFRNRTWDLINLPLNKSVVGCFTQEYDIDYEETFAPVACLSSVRTLLAVAASQVYMQPPSGLSHPPDKVCRLRHALYGLKQAPRACGIQELKDFLSQNFEMKDLGHLSYFLGLEITSSNDRFYLTQAKYTTDLLSQAELTDHKIVDTPIELNARLIPSSGELLPDPTLYRQLVGSLVYLTVTRPNISYAVHQRNKKQSVVAHSSTEAEYRALADTTSELLWSAIQIACNDVFHEWTKHIEIDCHLVRHHLLQGSLKLFSVSFHNQLADIFTKSHSTGRFRDLVSKLQLVSHPPP</sequence>
<protein>
    <recommendedName>
        <fullName evidence="3">Reverse transcriptase Ty1/copia-type domain-containing protein</fullName>
    </recommendedName>
</protein>
<keyword evidence="2" id="KW-0812">Transmembrane</keyword>
<feature type="transmembrane region" description="Helical" evidence="2">
    <location>
        <begin position="103"/>
        <end position="124"/>
    </location>
</feature>
<evidence type="ECO:0000313" key="4">
    <source>
        <dbReference type="EMBL" id="SPC86691.1"/>
    </source>
</evidence>
<evidence type="ECO:0000256" key="2">
    <source>
        <dbReference type="SAM" id="Phobius"/>
    </source>
</evidence>
<evidence type="ECO:0000256" key="1">
    <source>
        <dbReference type="SAM" id="MobiDB-lite"/>
    </source>
</evidence>
<dbReference type="Pfam" id="PF07727">
    <property type="entry name" value="RVT_2"/>
    <property type="match status" value="1"/>
</dbReference>
<keyword evidence="2" id="KW-0472">Membrane</keyword>
<proteinExistence type="predicted"/>
<dbReference type="InterPro" id="IPR043502">
    <property type="entry name" value="DNA/RNA_pol_sf"/>
</dbReference>
<dbReference type="PANTHER" id="PTHR11439:SF461">
    <property type="entry name" value="OS10G0432200 PROTEIN"/>
    <property type="match status" value="1"/>
</dbReference>
<dbReference type="CDD" id="cd09272">
    <property type="entry name" value="RNase_HI_RT_Ty1"/>
    <property type="match status" value="1"/>
</dbReference>
<name>A0A2N9FIF3_FAGSY</name>
<evidence type="ECO:0000259" key="3">
    <source>
        <dbReference type="Pfam" id="PF07727"/>
    </source>
</evidence>
<feature type="region of interest" description="Disordered" evidence="1">
    <location>
        <begin position="358"/>
        <end position="415"/>
    </location>
</feature>
<feature type="compositionally biased region" description="Polar residues" evidence="1">
    <location>
        <begin position="366"/>
        <end position="376"/>
    </location>
</feature>
<accession>A0A2N9FIF3</accession>
<gene>
    <name evidence="4" type="ORF">FSB_LOCUS14573</name>
</gene>
<dbReference type="AlphaFoldDB" id="A0A2N9FIF3"/>
<feature type="compositionally biased region" description="Low complexity" evidence="1">
    <location>
        <begin position="380"/>
        <end position="395"/>
    </location>
</feature>
<dbReference type="SUPFAM" id="SSF56672">
    <property type="entry name" value="DNA/RNA polymerases"/>
    <property type="match status" value="1"/>
</dbReference>
<dbReference type="EMBL" id="OIVN01000869">
    <property type="protein sequence ID" value="SPC86691.1"/>
    <property type="molecule type" value="Genomic_DNA"/>
</dbReference>
<dbReference type="PANTHER" id="PTHR11439">
    <property type="entry name" value="GAG-POL-RELATED RETROTRANSPOSON"/>
    <property type="match status" value="1"/>
</dbReference>
<organism evidence="4">
    <name type="scientific">Fagus sylvatica</name>
    <name type="common">Beechnut</name>
    <dbReference type="NCBI Taxonomy" id="28930"/>
    <lineage>
        <taxon>Eukaryota</taxon>
        <taxon>Viridiplantae</taxon>
        <taxon>Streptophyta</taxon>
        <taxon>Embryophyta</taxon>
        <taxon>Tracheophyta</taxon>
        <taxon>Spermatophyta</taxon>
        <taxon>Magnoliopsida</taxon>
        <taxon>eudicotyledons</taxon>
        <taxon>Gunneridae</taxon>
        <taxon>Pentapetalae</taxon>
        <taxon>rosids</taxon>
        <taxon>fabids</taxon>
        <taxon>Fagales</taxon>
        <taxon>Fagaceae</taxon>
        <taxon>Fagus</taxon>
    </lineage>
</organism>